<evidence type="ECO:0000256" key="7">
    <source>
        <dbReference type="ARBA" id="ARBA00023136"/>
    </source>
</evidence>
<comment type="caution">
    <text evidence="11">The sequence shown here is derived from an EMBL/GenBank/DDBJ whole genome shotgun (WGS) entry which is preliminary data.</text>
</comment>
<protein>
    <recommendedName>
        <fullName evidence="8">Dolichyl-diphosphooligosaccharide--protein glycosyltransferase 48 kDa subunit</fullName>
        <shortName evidence="8">Oligosaccharyl transferase 48 kDa subunit</shortName>
    </recommendedName>
</protein>
<keyword evidence="4 8" id="KW-0812">Transmembrane</keyword>
<dbReference type="VEuPathDB" id="AmoebaDB:EHI_183010"/>
<evidence type="ECO:0000313" key="11">
    <source>
        <dbReference type="EMBL" id="GAT92563.1"/>
    </source>
</evidence>
<dbReference type="OMA" id="AQEIILW"/>
<comment type="pathway">
    <text evidence="2 8">Protein modification; protein glycosylation.</text>
</comment>
<feature type="transmembrane region" description="Helical" evidence="8">
    <location>
        <begin position="343"/>
        <end position="364"/>
    </location>
</feature>
<dbReference type="GO" id="GO:0008250">
    <property type="term" value="C:oligosaccharyltransferase complex"/>
    <property type="evidence" value="ECO:0007669"/>
    <property type="project" value="TreeGrafter"/>
</dbReference>
<feature type="signal peptide" evidence="8">
    <location>
        <begin position="1"/>
        <end position="16"/>
    </location>
</feature>
<feature type="domain" description="OST48 N-terminal" evidence="9">
    <location>
        <begin position="22"/>
        <end position="166"/>
    </location>
</feature>
<keyword evidence="7 8" id="KW-0472">Membrane</keyword>
<evidence type="ECO:0000256" key="2">
    <source>
        <dbReference type="ARBA" id="ARBA00004922"/>
    </source>
</evidence>
<comment type="subunit">
    <text evidence="8">Component of the oligosaccharyltransferase (OST) complex.</text>
</comment>
<reference evidence="11 12" key="1">
    <citation type="submission" date="2016-05" db="EMBL/GenBank/DDBJ databases">
        <title>First whole genome sequencing of Entamoeba histolytica HM1:IMSS-clone-6.</title>
        <authorList>
            <person name="Mukherjee Avik.K."/>
            <person name="Izumyama S."/>
            <person name="Nakada-Tsukui K."/>
            <person name="Nozaki T."/>
        </authorList>
    </citation>
    <scope>NUCLEOTIDE SEQUENCE [LARGE SCALE GENOMIC DNA]</scope>
    <source>
        <strain evidence="11 12">HM1:IMSS clone 6</strain>
    </source>
</reference>
<evidence type="ECO:0000259" key="9">
    <source>
        <dbReference type="Pfam" id="PF03345"/>
    </source>
</evidence>
<dbReference type="UniPathway" id="UPA00378"/>
<comment type="function">
    <text evidence="8">Subunit of the oligosaccharyl transferase (OST) complex that catalyzes the initial transfer of a defined glycan (Glc(3)Man(9)GlcNAc(2) in eukaryotes) from the lipid carrier dolichol-pyrophosphate to an asparagine residue within an Asn-X-Ser/Thr consensus motif in nascent polypeptide chains, the first step in protein N-glycosylation. N-glycosylation occurs cotranslationally and the complex associates with the Sec61 complex at the channel-forming translocon complex that mediates protein translocation across the endoplasmic reticulum (ER).</text>
</comment>
<gene>
    <name evidence="11" type="ORF">CL6EHI_183010</name>
</gene>
<proteinExistence type="inferred from homology"/>
<dbReference type="PANTHER" id="PTHR10830">
    <property type="entry name" value="DOLICHYL-DIPHOSPHOOLIGOSACCHARIDE--PROTEIN GLYCOSYLTRANSFERASE 48 KDA SUBUNIT"/>
    <property type="match status" value="1"/>
</dbReference>
<accession>A0A5K1UY88</accession>
<comment type="similarity">
    <text evidence="3 8">Belongs to the DDOST 48 kDa subunit family.</text>
</comment>
<organism evidence="11 12">
    <name type="scientific">Entamoeba histolytica</name>
    <dbReference type="NCBI Taxonomy" id="5759"/>
    <lineage>
        <taxon>Eukaryota</taxon>
        <taxon>Amoebozoa</taxon>
        <taxon>Evosea</taxon>
        <taxon>Archamoebae</taxon>
        <taxon>Mastigamoebida</taxon>
        <taxon>Entamoebidae</taxon>
        <taxon>Entamoeba</taxon>
    </lineage>
</organism>
<dbReference type="VEuPathDB" id="AmoebaDB:EHI7A_012600"/>
<dbReference type="Proteomes" id="UP000078387">
    <property type="component" value="Unassembled WGS sequence"/>
</dbReference>
<dbReference type="VEuPathDB" id="AmoebaDB:KM1_016310"/>
<keyword evidence="5 8" id="KW-0256">Endoplasmic reticulum</keyword>
<keyword evidence="8" id="KW-0732">Signal</keyword>
<evidence type="ECO:0000256" key="6">
    <source>
        <dbReference type="ARBA" id="ARBA00022989"/>
    </source>
</evidence>
<dbReference type="GO" id="GO:0016740">
    <property type="term" value="F:transferase activity"/>
    <property type="evidence" value="ECO:0007669"/>
    <property type="project" value="UniProtKB-KW"/>
</dbReference>
<evidence type="ECO:0000313" key="12">
    <source>
        <dbReference type="Proteomes" id="UP000078387"/>
    </source>
</evidence>
<dbReference type="Pfam" id="PF23358">
    <property type="entry name" value="OST48_MD"/>
    <property type="match status" value="1"/>
</dbReference>
<dbReference type="GO" id="GO:0018279">
    <property type="term" value="P:protein N-linked glycosylation via asparagine"/>
    <property type="evidence" value="ECO:0007669"/>
    <property type="project" value="UniProtKB-UniRule"/>
</dbReference>
<comment type="subcellular location">
    <subcellularLocation>
        <location evidence="8">Endoplasmic reticulum membrane</location>
        <topology evidence="8">Single-pass type I membrane protein</topology>
    </subcellularLocation>
    <subcellularLocation>
        <location evidence="1">Membrane</location>
        <topology evidence="1">Single-pass type I membrane protein</topology>
    </subcellularLocation>
</comment>
<dbReference type="SMR" id="A0A5K1UY88"/>
<dbReference type="AlphaFoldDB" id="A0A5K1UY88"/>
<keyword evidence="11" id="KW-0808">Transferase</keyword>
<keyword evidence="6 8" id="KW-1133">Transmembrane helix</keyword>
<evidence type="ECO:0000256" key="8">
    <source>
        <dbReference type="RuleBase" id="RU361142"/>
    </source>
</evidence>
<evidence type="ECO:0000256" key="4">
    <source>
        <dbReference type="ARBA" id="ARBA00022692"/>
    </source>
</evidence>
<evidence type="ECO:0000256" key="1">
    <source>
        <dbReference type="ARBA" id="ARBA00004479"/>
    </source>
</evidence>
<dbReference type="VEuPathDB" id="AmoebaDB:EHI5A_025110"/>
<feature type="chain" id="PRO_5023967607" description="Dolichyl-diphosphooligosaccharide--protein glycosyltransferase 48 kDa subunit" evidence="8">
    <location>
        <begin position="17"/>
        <end position="376"/>
    </location>
</feature>
<dbReference type="InterPro" id="IPR055459">
    <property type="entry name" value="OST48_MD"/>
</dbReference>
<dbReference type="VEuPathDB" id="AmoebaDB:EHI8A_009310"/>
<evidence type="ECO:0000256" key="3">
    <source>
        <dbReference type="ARBA" id="ARBA00008743"/>
    </source>
</evidence>
<evidence type="ECO:0000256" key="5">
    <source>
        <dbReference type="ARBA" id="ARBA00022824"/>
    </source>
</evidence>
<dbReference type="InterPro" id="IPR055457">
    <property type="entry name" value="OST48_N"/>
</dbReference>
<evidence type="ECO:0000259" key="10">
    <source>
        <dbReference type="Pfam" id="PF23358"/>
    </source>
</evidence>
<name>A0A5K1UY88_ENTHI</name>
<dbReference type="Pfam" id="PF03345">
    <property type="entry name" value="OST48_N"/>
    <property type="match status" value="1"/>
</dbReference>
<dbReference type="EMBL" id="BDEQ01000001">
    <property type="protein sequence ID" value="GAT92563.1"/>
    <property type="molecule type" value="Genomic_DNA"/>
</dbReference>
<feature type="domain" description="OST48 middle" evidence="10">
    <location>
        <begin position="237"/>
        <end position="366"/>
    </location>
</feature>
<dbReference type="PANTHER" id="PTHR10830:SF0">
    <property type="entry name" value="DOLICHYL-DIPHOSPHOOLIGOSACCHARIDE--PROTEIN GLYCOSYLTRANSFERASE 48 KDA SUBUNIT"/>
    <property type="match status" value="1"/>
</dbReference>
<dbReference type="InterPro" id="IPR005013">
    <property type="entry name" value="DDOST_48_kDa_subunit"/>
</dbReference>
<sequence>MNFIVSLFFFIAFSFAYETKPVLLILQFQKQADSFSQLISMLKNEGKLVETVDMDTPIVFESYGEFNYEAVYILAPKYNFAYIKKQTLKSFIAQGGNVFMAYSPVYTKETKSFLELFKVKLSPSTDIIEKDIQTLSNSLFPTTTVYYRGISFTLPDSNAFVPLLKSTPNKILSFTFQSLTNGRLAILGSIDMLNNTYFEKNKQFIQPLLQWSMKTHGKLELKNIQIIKIDGVPDIENEGMFFTNDTVTVSFDIEQTMNGIVSGYIADDVQVEYRYVTPVILDFAQNLKNGSYSFTTVLPDQFGVYTIKINYTRPLLSSLHFEKVTPIRPWRHDHVARFQQQCYPFYLAFFGMLISTILFVFFYLNYKEPPKNTKTD</sequence>